<dbReference type="HOGENOM" id="CLU_335263_0_0_1"/>
<evidence type="ECO:0000313" key="3">
    <source>
        <dbReference type="EMBL" id="KIP03053.1"/>
    </source>
</evidence>
<feature type="region of interest" description="Disordered" evidence="1">
    <location>
        <begin position="505"/>
        <end position="524"/>
    </location>
</feature>
<feature type="region of interest" description="Disordered" evidence="1">
    <location>
        <begin position="337"/>
        <end position="359"/>
    </location>
</feature>
<feature type="region of interest" description="Disordered" evidence="1">
    <location>
        <begin position="413"/>
        <end position="432"/>
    </location>
</feature>
<feature type="compositionally biased region" description="Basic and acidic residues" evidence="1">
    <location>
        <begin position="610"/>
        <end position="623"/>
    </location>
</feature>
<reference evidence="3 4" key="1">
    <citation type="journal article" date="2014" name="PLoS Genet.">
        <title>Analysis of the Phlebiopsis gigantea genome, transcriptome and secretome provides insight into its pioneer colonization strategies of wood.</title>
        <authorList>
            <person name="Hori C."/>
            <person name="Ishida T."/>
            <person name="Igarashi K."/>
            <person name="Samejima M."/>
            <person name="Suzuki H."/>
            <person name="Master E."/>
            <person name="Ferreira P."/>
            <person name="Ruiz-Duenas F.J."/>
            <person name="Held B."/>
            <person name="Canessa P."/>
            <person name="Larrondo L.F."/>
            <person name="Schmoll M."/>
            <person name="Druzhinina I.S."/>
            <person name="Kubicek C.P."/>
            <person name="Gaskell J.A."/>
            <person name="Kersten P."/>
            <person name="St John F."/>
            <person name="Glasner J."/>
            <person name="Sabat G."/>
            <person name="Splinter BonDurant S."/>
            <person name="Syed K."/>
            <person name="Yadav J."/>
            <person name="Mgbeahuruike A.C."/>
            <person name="Kovalchuk A."/>
            <person name="Asiegbu F.O."/>
            <person name="Lackner G."/>
            <person name="Hoffmeister D."/>
            <person name="Rencoret J."/>
            <person name="Gutierrez A."/>
            <person name="Sun H."/>
            <person name="Lindquist E."/>
            <person name="Barry K."/>
            <person name="Riley R."/>
            <person name="Grigoriev I.V."/>
            <person name="Henrissat B."/>
            <person name="Kues U."/>
            <person name="Berka R.M."/>
            <person name="Martinez A.T."/>
            <person name="Covert S.F."/>
            <person name="Blanchette R.A."/>
            <person name="Cullen D."/>
        </authorList>
    </citation>
    <scope>NUCLEOTIDE SEQUENCE [LARGE SCALE GENOMIC DNA]</scope>
    <source>
        <strain evidence="3 4">11061_1 CR5-6</strain>
    </source>
</reference>
<dbReference type="Proteomes" id="UP000053257">
    <property type="component" value="Unassembled WGS sequence"/>
</dbReference>
<dbReference type="SUPFAM" id="SSF48350">
    <property type="entry name" value="GTPase activation domain, GAP"/>
    <property type="match status" value="1"/>
</dbReference>
<proteinExistence type="predicted"/>
<dbReference type="STRING" id="745531.A0A0C3PCY1"/>
<gene>
    <name evidence="3" type="ORF">PHLGIDRAFT_37615</name>
</gene>
<dbReference type="EMBL" id="KN840636">
    <property type="protein sequence ID" value="KIP03053.1"/>
    <property type="molecule type" value="Genomic_DNA"/>
</dbReference>
<dbReference type="InterPro" id="IPR000198">
    <property type="entry name" value="RhoGAP_dom"/>
</dbReference>
<dbReference type="AlphaFoldDB" id="A0A0C3PCY1"/>
<evidence type="ECO:0000313" key="4">
    <source>
        <dbReference type="Proteomes" id="UP000053257"/>
    </source>
</evidence>
<organism evidence="3 4">
    <name type="scientific">Phlebiopsis gigantea (strain 11061_1 CR5-6)</name>
    <name type="common">White-rot fungus</name>
    <name type="synonym">Peniophora gigantea</name>
    <dbReference type="NCBI Taxonomy" id="745531"/>
    <lineage>
        <taxon>Eukaryota</taxon>
        <taxon>Fungi</taxon>
        <taxon>Dikarya</taxon>
        <taxon>Basidiomycota</taxon>
        <taxon>Agaricomycotina</taxon>
        <taxon>Agaricomycetes</taxon>
        <taxon>Polyporales</taxon>
        <taxon>Phanerochaetaceae</taxon>
        <taxon>Phlebiopsis</taxon>
    </lineage>
</organism>
<feature type="region of interest" description="Disordered" evidence="1">
    <location>
        <begin position="550"/>
        <end position="708"/>
    </location>
</feature>
<name>A0A0C3PCY1_PHLG1</name>
<feature type="domain" description="Rho-GAP" evidence="2">
    <location>
        <begin position="272"/>
        <end position="543"/>
    </location>
</feature>
<accession>A0A0C3PCY1</accession>
<dbReference type="InterPro" id="IPR008936">
    <property type="entry name" value="Rho_GTPase_activation_prot"/>
</dbReference>
<protein>
    <recommendedName>
        <fullName evidence="2">Rho-GAP domain-containing protein</fullName>
    </recommendedName>
</protein>
<feature type="compositionally biased region" description="Basic and acidic residues" evidence="1">
    <location>
        <begin position="674"/>
        <end position="688"/>
    </location>
</feature>
<dbReference type="SMART" id="SM00324">
    <property type="entry name" value="RhoGAP"/>
    <property type="match status" value="1"/>
</dbReference>
<dbReference type="Gene3D" id="1.10.555.10">
    <property type="entry name" value="Rho GTPase activation protein"/>
    <property type="match status" value="1"/>
</dbReference>
<feature type="region of interest" description="Disordered" evidence="1">
    <location>
        <begin position="1"/>
        <end position="118"/>
    </location>
</feature>
<dbReference type="OrthoDB" id="79452at2759"/>
<feature type="compositionally biased region" description="Basic and acidic residues" evidence="1">
    <location>
        <begin position="512"/>
        <end position="524"/>
    </location>
</feature>
<feature type="compositionally biased region" description="Low complexity" evidence="1">
    <location>
        <begin position="624"/>
        <end position="641"/>
    </location>
</feature>
<feature type="compositionally biased region" description="Polar residues" evidence="1">
    <location>
        <begin position="339"/>
        <end position="348"/>
    </location>
</feature>
<dbReference type="PROSITE" id="PS50238">
    <property type="entry name" value="RHOGAP"/>
    <property type="match status" value="1"/>
</dbReference>
<keyword evidence="4" id="KW-1185">Reference proteome</keyword>
<evidence type="ECO:0000259" key="2">
    <source>
        <dbReference type="PROSITE" id="PS50238"/>
    </source>
</evidence>
<dbReference type="Pfam" id="PF00620">
    <property type="entry name" value="RhoGAP"/>
    <property type="match status" value="1"/>
</dbReference>
<sequence>MPMFTKSSHRRSSSSGTSPRSEVCDNQDDSGGLYDQRGRGAVRPPPRGILRNSFVGESRSTSPSRVVETDSPFPHDAGRQRLQSLPASKPRDLPPSTRQPRPSPSIAKLHGIPRTSDADADRLARACGDGPFSTTSPSPYLSTEAFTGAATRQRSQSVSVAHIQRRRLSIRAAIRDFPHPSPQQAVRALKRLLEAETKTFKIHDYIEVEDLLSGRLWEDEDELTVDCVRDRADEDDGHDGVWRRERRERRMKEAMRRKMRLRDQNVFGTHLQDLSDAVMVPVIVTGYRHYVPAVVQATIEELYRTGLYEQDLFRTLPDRTRLFQLVARFDAPPAVHPSTRMSLPNVSATEAGPPPLRAPSLRTESYPDICALLITYLTSLPTPLLHRSLASALWAWCVGPSLLLRAQRLRRRGDDASSSESSSESSEEESYSTRIRRREQALLALPPHDTQVAVARAVLLLLPPRALALLAALLSFFDAAVRAPGVGLQAADVGRLVGAALVGGAKGSDAQGDEKKAKKARGGREDRARETVAWLVAHWSEVCAGWEGDGARMPGVQRTRSRSASAFAHGSTGGEGRAWEGPSGSRIEAAQENAATQRARPKAASVSVHARNEDDPGRREPLRRSGVQRARSRSAAAAVEGEGMRPTAPNSATRQKRSRASDLESDMQPALKPRMSDTHSTARSDERAPGTPNFDTDPAVPADVPRLELPPDLMHDRLFATPAPFDVDVPDLDDDASVYSTDSTSLYDVATSPLLAEPLPPSDSKLPRGLGADADAAARFVLERENAELRRRLADAVGERDEARRVVDATRTLERGREFVGGFSTPLSGHRSERTGSRCCARLSIYACPCA</sequence>
<dbReference type="GO" id="GO:0007165">
    <property type="term" value="P:signal transduction"/>
    <property type="evidence" value="ECO:0007669"/>
    <property type="project" value="InterPro"/>
</dbReference>
<evidence type="ECO:0000256" key="1">
    <source>
        <dbReference type="SAM" id="MobiDB-lite"/>
    </source>
</evidence>